<dbReference type="Proteomes" id="UP001596435">
    <property type="component" value="Unassembled WGS sequence"/>
</dbReference>
<name>A0ABW2FNV3_9ACTN</name>
<dbReference type="PANTHER" id="PTHR37809">
    <property type="entry name" value="RIBOSOMAL PROTEIN S12 METHYLTHIOTRANSFERASE ACCESSORY FACTOR YCAO"/>
    <property type="match status" value="1"/>
</dbReference>
<protein>
    <submittedName>
        <fullName evidence="2">YcaO-like family protein</fullName>
    </submittedName>
</protein>
<accession>A0ABW2FNV3</accession>
<sequence>MDQSLALRSRSLDEVEWLAQSLLERIGVTRVSDVTDLDVLGIPVYQSVRPLAARGLNTVTSGKGRTRQGARVSAMMEAIERRYCEPEGRPEPPVTYEVMNERMPTLDPRRLVPRRGHSWTPQTPTTWWPMHCLRNDVDIAVPAVAVFTPFPHEGGLMSSNTIGLAAGNDPVDATVQALYEVIEHDSTAFGEKLGLGHRVPLDTLPDAHREVVERFERASISVTVHAYTGGLPVPTFFVTTDDTHSRDGMLFNGGAGCHLNPEIALMRALTEAAQSRLVVIAGAREDLEGQAYRRHASYDELRDYLHTWSEGRPWLPFHAIPDRSSGDNEVDLAFLLDMLGEHGLHLVLRTSLAPEGLPFSIVKIVVPGSEFTHVDHLRAGVRLLNARTAQRPDWTAAWQ</sequence>
<dbReference type="Pfam" id="PF02624">
    <property type="entry name" value="YcaO"/>
    <property type="match status" value="1"/>
</dbReference>
<evidence type="ECO:0000313" key="3">
    <source>
        <dbReference type="Proteomes" id="UP001596435"/>
    </source>
</evidence>
<dbReference type="InterPro" id="IPR003776">
    <property type="entry name" value="YcaO-like_dom"/>
</dbReference>
<reference evidence="3" key="1">
    <citation type="journal article" date="2019" name="Int. J. Syst. Evol. Microbiol.">
        <title>The Global Catalogue of Microorganisms (GCM) 10K type strain sequencing project: providing services to taxonomists for standard genome sequencing and annotation.</title>
        <authorList>
            <consortium name="The Broad Institute Genomics Platform"/>
            <consortium name="The Broad Institute Genome Sequencing Center for Infectious Disease"/>
            <person name="Wu L."/>
            <person name="Ma J."/>
        </authorList>
    </citation>
    <scope>NUCLEOTIDE SEQUENCE [LARGE SCALE GENOMIC DNA]</scope>
    <source>
        <strain evidence="3">CGMCC 1.12859</strain>
    </source>
</reference>
<gene>
    <name evidence="2" type="ORF">ACFQMG_04940</name>
</gene>
<dbReference type="PROSITE" id="PS51664">
    <property type="entry name" value="YCAO"/>
    <property type="match status" value="1"/>
</dbReference>
<evidence type="ECO:0000313" key="2">
    <source>
        <dbReference type="EMBL" id="MFC7178908.1"/>
    </source>
</evidence>
<dbReference type="EMBL" id="JBHTAJ010000007">
    <property type="protein sequence ID" value="MFC7178908.1"/>
    <property type="molecule type" value="Genomic_DNA"/>
</dbReference>
<feature type="domain" description="YcaO" evidence="1">
    <location>
        <begin position="62"/>
        <end position="399"/>
    </location>
</feature>
<dbReference type="Gene3D" id="3.30.160.660">
    <property type="match status" value="1"/>
</dbReference>
<dbReference type="NCBIfam" id="TIGR00702">
    <property type="entry name" value="YcaO-type kinase domain"/>
    <property type="match status" value="1"/>
</dbReference>
<dbReference type="RefSeq" id="WP_345704938.1">
    <property type="nucleotide sequence ID" value="NZ_BAABKV010000001.1"/>
</dbReference>
<organism evidence="2 3">
    <name type="scientific">Kitasatospora paranensis</name>
    <dbReference type="NCBI Taxonomy" id="258053"/>
    <lineage>
        <taxon>Bacteria</taxon>
        <taxon>Bacillati</taxon>
        <taxon>Actinomycetota</taxon>
        <taxon>Actinomycetes</taxon>
        <taxon>Kitasatosporales</taxon>
        <taxon>Streptomycetaceae</taxon>
        <taxon>Kitasatospora</taxon>
    </lineage>
</organism>
<comment type="caution">
    <text evidence="2">The sequence shown here is derived from an EMBL/GenBank/DDBJ whole genome shotgun (WGS) entry which is preliminary data.</text>
</comment>
<dbReference type="PANTHER" id="PTHR37809:SF1">
    <property type="entry name" value="RIBOSOMAL PROTEIN S12 METHYLTHIOTRANSFERASE ACCESSORY FACTOR YCAO"/>
    <property type="match status" value="1"/>
</dbReference>
<keyword evidence="3" id="KW-1185">Reference proteome</keyword>
<proteinExistence type="predicted"/>
<evidence type="ECO:0000259" key="1">
    <source>
        <dbReference type="PROSITE" id="PS51664"/>
    </source>
</evidence>